<reference evidence="4 5" key="1">
    <citation type="submission" date="2016-11" db="EMBL/GenBank/DDBJ databases">
        <authorList>
            <person name="Jaros S."/>
            <person name="Januszkiewicz K."/>
            <person name="Wedrychowicz H."/>
        </authorList>
    </citation>
    <scope>NUCLEOTIDE SEQUENCE [LARGE SCALE GENOMIC DNA]</scope>
    <source>
        <strain evidence="4 5">DSM 45408</strain>
    </source>
</reference>
<dbReference type="InterPro" id="IPR049450">
    <property type="entry name" value="ACOT8-like_C"/>
</dbReference>
<evidence type="ECO:0000256" key="1">
    <source>
        <dbReference type="SAM" id="MobiDB-lite"/>
    </source>
</evidence>
<protein>
    <submittedName>
        <fullName evidence="4">Thioesterase-like superfamily protein</fullName>
    </submittedName>
</protein>
<proteinExistence type="predicted"/>
<dbReference type="InterPro" id="IPR029069">
    <property type="entry name" value="HotDog_dom_sf"/>
</dbReference>
<gene>
    <name evidence="4" type="ORF">SAMN05444351_2896</name>
</gene>
<name>A0A1M5LR81_9ACTN</name>
<evidence type="ECO:0000259" key="2">
    <source>
        <dbReference type="Pfam" id="PF13622"/>
    </source>
</evidence>
<dbReference type="Pfam" id="PF13622">
    <property type="entry name" value="4HBT_3"/>
    <property type="match status" value="1"/>
</dbReference>
<evidence type="ECO:0000313" key="5">
    <source>
        <dbReference type="Proteomes" id="UP000184471"/>
    </source>
</evidence>
<dbReference type="RefSeq" id="WP_073420941.1">
    <property type="nucleotide sequence ID" value="NZ_FQVX01000003.1"/>
</dbReference>
<accession>A0A1M5LR81</accession>
<dbReference type="SUPFAM" id="SSF54637">
    <property type="entry name" value="Thioesterase/thiol ester dehydrase-isomerase"/>
    <property type="match status" value="2"/>
</dbReference>
<evidence type="ECO:0000313" key="4">
    <source>
        <dbReference type="EMBL" id="SHG67538.1"/>
    </source>
</evidence>
<feature type="domain" description="Acyl-CoA thioesterase-like C-terminal" evidence="3">
    <location>
        <begin position="125"/>
        <end position="251"/>
    </location>
</feature>
<dbReference type="Gene3D" id="2.40.160.210">
    <property type="entry name" value="Acyl-CoA thioesterase, double hotdog domain"/>
    <property type="match status" value="1"/>
</dbReference>
<feature type="domain" description="Acyl-CoA thioesterase-like N-terminal HotDog" evidence="2">
    <location>
        <begin position="24"/>
        <end position="106"/>
    </location>
</feature>
<dbReference type="OrthoDB" id="1413770at2"/>
<keyword evidence="5" id="KW-1185">Reference proteome</keyword>
<dbReference type="InterPro" id="IPR049449">
    <property type="entry name" value="TesB_ACOT8-like_N"/>
</dbReference>
<dbReference type="AlphaFoldDB" id="A0A1M5LR81"/>
<dbReference type="Pfam" id="PF20789">
    <property type="entry name" value="4HBT_3C"/>
    <property type="match status" value="1"/>
</dbReference>
<feature type="compositionally biased region" description="Basic and acidic residues" evidence="1">
    <location>
        <begin position="259"/>
        <end position="270"/>
    </location>
</feature>
<dbReference type="EMBL" id="FQVX01000003">
    <property type="protein sequence ID" value="SHG67538.1"/>
    <property type="molecule type" value="Genomic_DNA"/>
</dbReference>
<dbReference type="Proteomes" id="UP000184471">
    <property type="component" value="Unassembled WGS sequence"/>
</dbReference>
<dbReference type="InterPro" id="IPR042171">
    <property type="entry name" value="Acyl-CoA_hotdog"/>
</dbReference>
<dbReference type="STRING" id="1070870.SAMN05444351_2896"/>
<sequence>MDLPRACYLPDGDDGYVATALTIGPWDPGLQHAGPPAALLARAVERTGGIPDGQAVRLAYDVLGPVPVGPVRVTARVLRPGRRIELVEAALEAGGRTAMRLTAWRMRTRDSAATATPPQPFAVGPEEARSAAFDVFSEEVAYHRALEWRAAAGSLTTTGPAAAWTRPLCELVEGEPMTPLEHLLVMTDAASGISTEIDWSQATFANVDLVVALFRQPAGDWLGMDAVTTLGPGGAGQCAADLHDRRGRIGRSVASLFVEPREEPTPRRTGLDGARPRS</sequence>
<feature type="region of interest" description="Disordered" evidence="1">
    <location>
        <begin position="255"/>
        <end position="278"/>
    </location>
</feature>
<organism evidence="4 5">
    <name type="scientific">Geodermatophilus nigrescens</name>
    <dbReference type="NCBI Taxonomy" id="1070870"/>
    <lineage>
        <taxon>Bacteria</taxon>
        <taxon>Bacillati</taxon>
        <taxon>Actinomycetota</taxon>
        <taxon>Actinomycetes</taxon>
        <taxon>Geodermatophilales</taxon>
        <taxon>Geodermatophilaceae</taxon>
        <taxon>Geodermatophilus</taxon>
    </lineage>
</organism>
<evidence type="ECO:0000259" key="3">
    <source>
        <dbReference type="Pfam" id="PF20789"/>
    </source>
</evidence>